<dbReference type="PANTHER" id="PTHR42850">
    <property type="entry name" value="METALLOPHOSPHOESTERASE"/>
    <property type="match status" value="1"/>
</dbReference>
<name>A0A6N6VWL9_9BACT</name>
<accession>A0A6N6VWL9</accession>
<dbReference type="Pfam" id="PF00149">
    <property type="entry name" value="Metallophos"/>
    <property type="match status" value="1"/>
</dbReference>
<dbReference type="Gene3D" id="3.60.21.10">
    <property type="match status" value="1"/>
</dbReference>
<dbReference type="SUPFAM" id="SSF56300">
    <property type="entry name" value="Metallo-dependent phosphatases"/>
    <property type="match status" value="1"/>
</dbReference>
<keyword evidence="3" id="KW-1185">Reference proteome</keyword>
<sequence>MQDSSNNLIIKSLAPSTDRLPLFIVGDVHGCARELVELIETAKKHIPKFQLMLVGDLFTKGPDPVGVYEVIQEHSALCIKGNHDWALWSTIQQAQKRSFHSLAEHTKQTLHLIRYHKRAIFDLLCSLPHAYVTTVVTQLKRSEWETEYPLIIVHAGLDATKGLLGTTERMLLTARYVKWDLKGNEKKLLVVPAGYRSEILNQSVNSTSNTQKSATSSEKERFRWHELHNGPALIVFGHDAKQGLFRKTLPSGRPICVGIDTGCTYGNSLTGYFPEIDLAIQVRSQRKYFDIKKNIILLKPHQSRLAVV</sequence>
<dbReference type="RefSeq" id="WP_153418395.1">
    <property type="nucleotide sequence ID" value="NZ_WFLM01000001.1"/>
</dbReference>
<dbReference type="Proteomes" id="UP000437748">
    <property type="component" value="Unassembled WGS sequence"/>
</dbReference>
<evidence type="ECO:0000313" key="2">
    <source>
        <dbReference type="EMBL" id="KAB8040873.1"/>
    </source>
</evidence>
<dbReference type="PANTHER" id="PTHR42850:SF4">
    <property type="entry name" value="ZINC-DEPENDENT ENDOPOLYPHOSPHATASE"/>
    <property type="match status" value="1"/>
</dbReference>
<dbReference type="InterPro" id="IPR029052">
    <property type="entry name" value="Metallo-depent_PP-like"/>
</dbReference>
<dbReference type="InterPro" id="IPR050126">
    <property type="entry name" value="Ap4A_hydrolase"/>
</dbReference>
<dbReference type="InterPro" id="IPR004843">
    <property type="entry name" value="Calcineurin-like_PHP"/>
</dbReference>
<protein>
    <recommendedName>
        <fullName evidence="1">Calcineurin-like phosphoesterase domain-containing protein</fullName>
    </recommendedName>
</protein>
<comment type="caution">
    <text evidence="2">The sequence shown here is derived from an EMBL/GenBank/DDBJ whole genome shotgun (WGS) entry which is preliminary data.</text>
</comment>
<dbReference type="EMBL" id="WFLM01000001">
    <property type="protein sequence ID" value="KAB8040873.1"/>
    <property type="molecule type" value="Genomic_DNA"/>
</dbReference>
<dbReference type="GO" id="GO:0016791">
    <property type="term" value="F:phosphatase activity"/>
    <property type="evidence" value="ECO:0007669"/>
    <property type="project" value="TreeGrafter"/>
</dbReference>
<evidence type="ECO:0000313" key="3">
    <source>
        <dbReference type="Proteomes" id="UP000437748"/>
    </source>
</evidence>
<dbReference type="GO" id="GO:0006798">
    <property type="term" value="P:polyphosphate catabolic process"/>
    <property type="evidence" value="ECO:0007669"/>
    <property type="project" value="TreeGrafter"/>
</dbReference>
<dbReference type="OrthoDB" id="9807890at2"/>
<reference evidence="2 3" key="1">
    <citation type="submission" date="2019-10" db="EMBL/GenBank/DDBJ databases">
        <title>New species of Slilvanegrellaceae.</title>
        <authorList>
            <person name="Pitt A."/>
            <person name="Hahn M.W."/>
        </authorList>
    </citation>
    <scope>NUCLEOTIDE SEQUENCE [LARGE SCALE GENOMIC DNA]</scope>
    <source>
        <strain evidence="2 3">SP-Ram-0.45-NSY-1</strain>
    </source>
</reference>
<gene>
    <name evidence="2" type="ORF">GCL60_02795</name>
</gene>
<organism evidence="2 3">
    <name type="scientific">Silvanigrella paludirubra</name>
    <dbReference type="NCBI Taxonomy" id="2499159"/>
    <lineage>
        <taxon>Bacteria</taxon>
        <taxon>Pseudomonadati</taxon>
        <taxon>Bdellovibrionota</taxon>
        <taxon>Oligoflexia</taxon>
        <taxon>Silvanigrellales</taxon>
        <taxon>Silvanigrellaceae</taxon>
        <taxon>Silvanigrella</taxon>
    </lineage>
</organism>
<feature type="domain" description="Calcineurin-like phosphoesterase" evidence="1">
    <location>
        <begin position="21"/>
        <end position="240"/>
    </location>
</feature>
<dbReference type="AlphaFoldDB" id="A0A6N6VWL9"/>
<evidence type="ECO:0000259" key="1">
    <source>
        <dbReference type="Pfam" id="PF00149"/>
    </source>
</evidence>
<proteinExistence type="predicted"/>
<dbReference type="GO" id="GO:0005737">
    <property type="term" value="C:cytoplasm"/>
    <property type="evidence" value="ECO:0007669"/>
    <property type="project" value="TreeGrafter"/>
</dbReference>
<dbReference type="GO" id="GO:0000298">
    <property type="term" value="F:endopolyphosphatase activity"/>
    <property type="evidence" value="ECO:0007669"/>
    <property type="project" value="TreeGrafter"/>
</dbReference>